<dbReference type="InterPro" id="IPR013022">
    <property type="entry name" value="Xyl_isomerase-like_TIM-brl"/>
</dbReference>
<dbReference type="RefSeq" id="WP_169453084.1">
    <property type="nucleotide sequence ID" value="NZ_CP051774.1"/>
</dbReference>
<name>A0A858RFF4_9BACT</name>
<dbReference type="SUPFAM" id="SSF51658">
    <property type="entry name" value="Xylose isomerase-like"/>
    <property type="match status" value="1"/>
</dbReference>
<dbReference type="InterPro" id="IPR050312">
    <property type="entry name" value="IolE/XylAMocC-like"/>
</dbReference>
<dbReference type="GO" id="GO:0016853">
    <property type="term" value="F:isomerase activity"/>
    <property type="evidence" value="ECO:0007669"/>
    <property type="project" value="UniProtKB-KW"/>
</dbReference>
<dbReference type="Gene3D" id="3.20.20.150">
    <property type="entry name" value="Divalent-metal-dependent TIM barrel enzymes"/>
    <property type="match status" value="1"/>
</dbReference>
<dbReference type="PANTHER" id="PTHR12110:SF41">
    <property type="entry name" value="INOSOSE DEHYDRATASE"/>
    <property type="match status" value="1"/>
</dbReference>
<dbReference type="KEGG" id="luo:HHL09_03405"/>
<organism evidence="2 3">
    <name type="scientific">Luteolibacter luteus</name>
    <dbReference type="NCBI Taxonomy" id="2728835"/>
    <lineage>
        <taxon>Bacteria</taxon>
        <taxon>Pseudomonadati</taxon>
        <taxon>Verrucomicrobiota</taxon>
        <taxon>Verrucomicrobiia</taxon>
        <taxon>Verrucomicrobiales</taxon>
        <taxon>Verrucomicrobiaceae</taxon>
        <taxon>Luteolibacter</taxon>
    </lineage>
</organism>
<protein>
    <submittedName>
        <fullName evidence="2">Sugar phosphate isomerase/epimerase</fullName>
    </submittedName>
</protein>
<gene>
    <name evidence="2" type="ORF">HHL09_03405</name>
</gene>
<accession>A0A858RFF4</accession>
<evidence type="ECO:0000259" key="1">
    <source>
        <dbReference type="Pfam" id="PF01261"/>
    </source>
</evidence>
<evidence type="ECO:0000313" key="2">
    <source>
        <dbReference type="EMBL" id="QJE94863.1"/>
    </source>
</evidence>
<sequence length="286" mass="31561">MMKRRSLFTMVPAASALLALRSNGKPIPQDALTAAGFTISVQCWSFKEFTLWEAIAMAAAAGASAVEVFPGQKIGGDLGDNKLDPSLSDEDITKLLAYAKEQGITPVNFGVTGISKDEAEARKTFEFAKKMGLYGVTTESLDALDTLEKLAKEYDIKVCFHNHPKPSSLWDPDKIWDAIKDRHENIGYCADLGHWATSGLDPLEVIKKVAPRVRSFHMKDREAVGKWTHDRPFGTGVIDNAAILDEVRKHGFAGNVTIEYEHNWKTNITEVAQCVGYLRGYSKIKA</sequence>
<dbReference type="PANTHER" id="PTHR12110">
    <property type="entry name" value="HYDROXYPYRUVATE ISOMERASE"/>
    <property type="match status" value="1"/>
</dbReference>
<keyword evidence="3" id="KW-1185">Reference proteome</keyword>
<feature type="domain" description="Xylose isomerase-like TIM barrel" evidence="1">
    <location>
        <begin position="56"/>
        <end position="270"/>
    </location>
</feature>
<reference evidence="2 3" key="1">
    <citation type="submission" date="2020-04" db="EMBL/GenBank/DDBJ databases">
        <title>Luteolibacter sp. G-1-1-1 isolated from soil.</title>
        <authorList>
            <person name="Dahal R.H."/>
        </authorList>
    </citation>
    <scope>NUCLEOTIDE SEQUENCE [LARGE SCALE GENOMIC DNA]</scope>
    <source>
        <strain evidence="2 3">G-1-1-1</strain>
    </source>
</reference>
<evidence type="ECO:0000313" key="3">
    <source>
        <dbReference type="Proteomes" id="UP000501812"/>
    </source>
</evidence>
<dbReference type="Pfam" id="PF01261">
    <property type="entry name" value="AP_endonuc_2"/>
    <property type="match status" value="1"/>
</dbReference>
<dbReference type="Proteomes" id="UP000501812">
    <property type="component" value="Chromosome"/>
</dbReference>
<dbReference type="AlphaFoldDB" id="A0A858RFF4"/>
<dbReference type="InterPro" id="IPR036237">
    <property type="entry name" value="Xyl_isomerase-like_sf"/>
</dbReference>
<dbReference type="EMBL" id="CP051774">
    <property type="protein sequence ID" value="QJE94863.1"/>
    <property type="molecule type" value="Genomic_DNA"/>
</dbReference>
<proteinExistence type="predicted"/>
<keyword evidence="2" id="KW-0413">Isomerase</keyword>